<keyword evidence="3" id="KW-0238">DNA-binding</keyword>
<reference evidence="4 5" key="1">
    <citation type="journal article" date="2015" name="Genome Announc.">
        <title>Complete Genome Sequence of Rat Cytomegalovirus Strain ALL-03 (Malaysian Strain).</title>
        <authorList>
            <person name="Balakrishnan K.N."/>
            <person name="Abdullah A.A."/>
            <person name="Camalxaman S.N."/>
            <person name="Quah Y.W."/>
            <person name="Abba Y."/>
            <person name="Hani H."/>
            <person name="Loh H.S."/>
            <person name="Kamal F.M."/>
            <person name="Zeenathul N.A."/>
            <person name="Aini I."/>
            <person name="Omar A.R."/>
            <person name="Noordin M.M."/>
            <person name="Mohd Azmi M.L."/>
        </authorList>
    </citation>
    <scope>NUCLEOTIDE SEQUENCE [LARGE SCALE GENOMIC DNA]</scope>
    <source>
        <strain evidence="4">ALL-03</strain>
    </source>
</reference>
<evidence type="ECO:0000313" key="5">
    <source>
        <dbReference type="Proteomes" id="UP000105122"/>
    </source>
</evidence>
<dbReference type="SUPFAM" id="SSF118208">
    <property type="entry name" value="Viral ssDNA binding protein"/>
    <property type="match status" value="1"/>
</dbReference>
<dbReference type="GO" id="GO:0006260">
    <property type="term" value="P:DNA replication"/>
    <property type="evidence" value="ECO:0007669"/>
    <property type="project" value="UniProtKB-KW"/>
</dbReference>
<accession>A0A0F6R6M0</accession>
<evidence type="ECO:0000256" key="2">
    <source>
        <dbReference type="ARBA" id="ARBA00022705"/>
    </source>
</evidence>
<protein>
    <submittedName>
        <fullName evidence="4">A57</fullName>
    </submittedName>
</protein>
<sequence>MAEEDLSTLAPVAPAAWLFLMKKNRQLAEIIATLSICDKGTSVVVAPLLIDLTVDRDFCGTVRTPMNTYEGGVLTKVTSFCPFAFVFHNTLDILAEIEDHGDVQRLCEDARRRFGVQSFVPLQRRCTDMNELCERLNVSADDYVGHVVVGNGLKELLYAGQLIPCVDEAVSCRIGLTDGVKIPLYPATLFTGDGNRVNGTDSTLSCDDSFVLDNALYSPELSEAMFYYLFTSWGQSLRVSDTQRLIEAGLQQFVEDTQQTVKLAAFKKYHGYCSQKLSAVERDQLMTIDAVCCELAFTFASVYLDSVYDTGPSFNFSEWPLVKSAKDHEQLIARLVEFKMHLSTHIAALFFSSNSILYQTRIVYLPNTSKAATTTSTQDVLLKSVRFYNGMTGLYEDALTDAKKTMKFDGDPCRDDKYSPYHLAYFCGTSPQLVSSIIWFFNRMAVYSTGVTGGESVYNHIINSVSNLCSACGGRCCHTCYSTAFVRMSTRLPSIPKQIKKEPAVVSLVSRAFADADLLGNYGRKSGLDMKDSGDASRVDEASAAAVPGGLNFVTVDRIKYISQILDYCKKNSLIDSTTGEDIVNVRSKKDFIATVSALNSCIDDSVCKFAMDVRRSGHGREEISGSTQSFNLDLNPYTMSFSPVFAYQYYRTIFSIIQNLALINAVSYVVDNPLTTTQISRWLGSHFQSICGAFGTTPLKKGFLNVKDVKNQKAVEFEKLMDFRSYYETKRYHKISTEIKSCKMSVQSLRSCRIKNRPISKGGKNAQTSIFFKRGAVQRKNPIKGCLSFLLYRCHDKMFSGVNMSCLEFWQRVFQNSLPTSIDVGKREEFESLIKFLLSATDEYDECDVVDVQPDCILNYVENRFHNRFLSMFGLKDYVSTIQGMTTRLTAQNHMHFPYILTEAPKFMSVAEYVTHFKKIKIEGVKPPVVATVARESVLKTVFENRSLVSVSFAIEKFASTMTTRDIFQFGQIGYFVGCGVERSLNVGSASSQDYRFMRHRYVLATKLVDVIIRRSRRENVLYDVDVLRSRVLAALDSSGVDADPELLAISEIMDGREGEIPELDDILFFVDQQEFIANSLYGKMRALVDRGVTDFSINSLKEAMGASADISSHRDGGNTYDFSSLFDKREDVDEVTAGLVNGDDVHLDDGFELPSKRSRL</sequence>
<evidence type="ECO:0000313" key="4">
    <source>
        <dbReference type="EMBL" id="AKE44234.1"/>
    </source>
</evidence>
<keyword evidence="2" id="KW-0235">DNA replication</keyword>
<gene>
    <name evidence="4" type="primary">a57</name>
</gene>
<keyword evidence="1" id="KW-1048">Host nucleus</keyword>
<evidence type="ECO:0000256" key="1">
    <source>
        <dbReference type="ARBA" id="ARBA00022562"/>
    </source>
</evidence>
<dbReference type="InterPro" id="IPR035989">
    <property type="entry name" value="DBP_sf"/>
</dbReference>
<dbReference type="Pfam" id="PF00747">
    <property type="entry name" value="Viral_DNA_bp"/>
    <property type="match status" value="1"/>
</dbReference>
<proteinExistence type="inferred from homology"/>
<organism evidence="4 5">
    <name type="scientific">Rat cytomegalovirus ALL-03</name>
    <dbReference type="NCBI Taxonomy" id="1640278"/>
    <lineage>
        <taxon>Viruses</taxon>
        <taxon>Duplodnaviria</taxon>
        <taxon>Heunggongvirae</taxon>
        <taxon>Peploviricota</taxon>
        <taxon>Herviviricetes</taxon>
        <taxon>Herpesvirales</taxon>
        <taxon>Orthoherpesviridae</taxon>
        <taxon>Betaherpesvirinae</taxon>
        <taxon>Muromegalovirus</taxon>
        <taxon>Muromegalovirus muridbeta8</taxon>
        <taxon>Rat cytomegalovirus (isolate England)</taxon>
    </lineage>
</organism>
<dbReference type="Proteomes" id="UP000105122">
    <property type="component" value="Segment"/>
</dbReference>
<dbReference type="GO" id="GO:0042025">
    <property type="term" value="C:host cell nucleus"/>
    <property type="evidence" value="ECO:0007669"/>
    <property type="project" value="InterPro"/>
</dbReference>
<dbReference type="Gene3D" id="1.20.190.40">
    <property type="entry name" value="Viral ssDNA binding protein, head domain"/>
    <property type="match status" value="1"/>
</dbReference>
<dbReference type="EMBL" id="KP967684">
    <property type="protein sequence ID" value="AKE44234.1"/>
    <property type="molecule type" value="Genomic_DNA"/>
</dbReference>
<dbReference type="InterPro" id="IPR043031">
    <property type="entry name" value="Viral_ssDBP_head"/>
</dbReference>
<name>A0A0F6R6M0_RCMVE</name>
<dbReference type="InterPro" id="IPR000635">
    <property type="entry name" value="Viral_ssDNA-bd"/>
</dbReference>
<evidence type="ECO:0000256" key="3">
    <source>
        <dbReference type="ARBA" id="ARBA00023125"/>
    </source>
</evidence>
<dbReference type="GO" id="GO:0003697">
    <property type="term" value="F:single-stranded DNA binding"/>
    <property type="evidence" value="ECO:0007669"/>
    <property type="project" value="InterPro"/>
</dbReference>
<dbReference type="HAMAP" id="MF_04007">
    <property type="entry name" value="HSV_DNBI"/>
    <property type="match status" value="1"/>
</dbReference>